<dbReference type="EMBL" id="CAJZAI010000017">
    <property type="protein sequence ID" value="CAG9182457.1"/>
    <property type="molecule type" value="Genomic_DNA"/>
</dbReference>
<keyword evidence="4" id="KW-1185">Reference proteome</keyword>
<protein>
    <recommendedName>
        <fullName evidence="2">SpoVT-AbrB domain-containing protein</fullName>
    </recommendedName>
</protein>
<feature type="domain" description="SpoVT-AbrB" evidence="2">
    <location>
        <begin position="3"/>
        <end position="46"/>
    </location>
</feature>
<evidence type="ECO:0000313" key="4">
    <source>
        <dbReference type="Proteomes" id="UP000727654"/>
    </source>
</evidence>
<dbReference type="Pfam" id="PF04014">
    <property type="entry name" value="MazE_antitoxin"/>
    <property type="match status" value="1"/>
</dbReference>
<reference evidence="3 4" key="1">
    <citation type="submission" date="2021-08" db="EMBL/GenBank/DDBJ databases">
        <authorList>
            <person name="Peeters C."/>
        </authorList>
    </citation>
    <scope>NUCLEOTIDE SEQUENCE [LARGE SCALE GENOMIC DNA]</scope>
    <source>
        <strain evidence="3 4">LMG 23992</strain>
    </source>
</reference>
<evidence type="ECO:0000313" key="3">
    <source>
        <dbReference type="EMBL" id="CAG9182457.1"/>
    </source>
</evidence>
<dbReference type="Proteomes" id="UP000727654">
    <property type="component" value="Unassembled WGS sequence"/>
</dbReference>
<evidence type="ECO:0000256" key="1">
    <source>
        <dbReference type="PROSITE-ProRule" id="PRU01076"/>
    </source>
</evidence>
<gene>
    <name evidence="3" type="ORF">LMG23992_04753</name>
</gene>
<dbReference type="SMART" id="SM00966">
    <property type="entry name" value="SpoVT_AbrB"/>
    <property type="match status" value="1"/>
</dbReference>
<comment type="caution">
    <text evidence="3">The sequence shown here is derived from an EMBL/GenBank/DDBJ whole genome shotgun (WGS) entry which is preliminary data.</text>
</comment>
<dbReference type="PROSITE" id="PS51740">
    <property type="entry name" value="SPOVT_ABRB"/>
    <property type="match status" value="1"/>
</dbReference>
<sequence length="82" mass="9037">MKATIRKMGNSQGVLIPKPILAQLGLEDEVEMEVENDALVIRRPRNKPRHGWAEASKAIAEAGDDTLVLGDFPNAGDEDLKW</sequence>
<dbReference type="InterPro" id="IPR007159">
    <property type="entry name" value="SpoVT-AbrB_dom"/>
</dbReference>
<dbReference type="Gene3D" id="2.10.260.10">
    <property type="match status" value="1"/>
</dbReference>
<keyword evidence="1" id="KW-0238">DNA-binding</keyword>
<dbReference type="SUPFAM" id="SSF89447">
    <property type="entry name" value="AbrB/MazE/MraZ-like"/>
    <property type="match status" value="1"/>
</dbReference>
<organism evidence="3 4">
    <name type="scientific">Cupriavidus laharis</name>
    <dbReference type="NCBI Taxonomy" id="151654"/>
    <lineage>
        <taxon>Bacteria</taxon>
        <taxon>Pseudomonadati</taxon>
        <taxon>Pseudomonadota</taxon>
        <taxon>Betaproteobacteria</taxon>
        <taxon>Burkholderiales</taxon>
        <taxon>Burkholderiaceae</taxon>
        <taxon>Cupriavidus</taxon>
    </lineage>
</organism>
<name>A0ABM8XQD0_9BURK</name>
<accession>A0ABM8XQD0</accession>
<proteinExistence type="predicted"/>
<evidence type="ECO:0000259" key="2">
    <source>
        <dbReference type="PROSITE" id="PS51740"/>
    </source>
</evidence>
<dbReference type="InterPro" id="IPR037914">
    <property type="entry name" value="SpoVT-AbrB_sf"/>
</dbReference>
<dbReference type="RefSeq" id="WP_224082213.1">
    <property type="nucleotide sequence ID" value="NZ_CAJZAI010000017.1"/>
</dbReference>